<feature type="domain" description="IF140/IFT172/WDR19 TPR" evidence="10">
    <location>
        <begin position="902"/>
        <end position="1100"/>
    </location>
</feature>
<dbReference type="SMART" id="SM00320">
    <property type="entry name" value="WD40"/>
    <property type="match status" value="3"/>
</dbReference>
<dbReference type="SUPFAM" id="SSF69322">
    <property type="entry name" value="Tricorn protease domain 2"/>
    <property type="match status" value="1"/>
</dbReference>
<evidence type="ECO:0000256" key="3">
    <source>
        <dbReference type="ARBA" id="ARBA00022737"/>
    </source>
</evidence>
<feature type="domain" description="WDR19 WD40 repeat" evidence="8">
    <location>
        <begin position="358"/>
        <end position="681"/>
    </location>
</feature>
<evidence type="ECO:0000256" key="5">
    <source>
        <dbReference type="ARBA" id="ARBA00023069"/>
    </source>
</evidence>
<dbReference type="InterPro" id="IPR040379">
    <property type="entry name" value="WDR19/dyf-2"/>
</dbReference>
<dbReference type="PANTHER" id="PTHR14920:SF0">
    <property type="entry name" value="WD REPEAT DOMAIN 19"/>
    <property type="match status" value="1"/>
</dbReference>
<evidence type="ECO:0000259" key="8">
    <source>
        <dbReference type="Pfam" id="PF15911"/>
    </source>
</evidence>
<comment type="subcellular location">
    <subcellularLocation>
        <location evidence="1">Cell projection</location>
        <location evidence="1">Cilium</location>
    </subcellularLocation>
</comment>
<dbReference type="Pfam" id="PF15911">
    <property type="entry name" value="Beta-prop_WDR19_2nd"/>
    <property type="match status" value="1"/>
</dbReference>
<dbReference type="SUPFAM" id="SSF50978">
    <property type="entry name" value="WD40 repeat-like"/>
    <property type="match status" value="1"/>
</dbReference>
<dbReference type="InterPro" id="IPR039468">
    <property type="entry name" value="WDR19_WD40_rpt"/>
</dbReference>
<dbReference type="Gene3D" id="1.25.40.470">
    <property type="match status" value="2"/>
</dbReference>
<reference evidence="11 12" key="1">
    <citation type="submission" date="2021-02" db="EMBL/GenBank/DDBJ databases">
        <title>Variation within the Batrachochytrium salamandrivorans European outbreak.</title>
        <authorList>
            <person name="Kelly M."/>
            <person name="Pasmans F."/>
            <person name="Shea T.P."/>
            <person name="Munoz J.F."/>
            <person name="Carranza S."/>
            <person name="Cuomo C.A."/>
            <person name="Martel A."/>
        </authorList>
    </citation>
    <scope>NUCLEOTIDE SEQUENCE [LARGE SCALE GENOMIC DNA]</scope>
    <source>
        <strain evidence="11 12">AMFP18/2</strain>
    </source>
</reference>
<evidence type="ECO:0008006" key="13">
    <source>
        <dbReference type="Google" id="ProtNLM"/>
    </source>
</evidence>
<gene>
    <name evidence="11" type="ORF">BASA50_005102</name>
</gene>
<evidence type="ECO:0000259" key="10">
    <source>
        <dbReference type="Pfam" id="PF24762"/>
    </source>
</evidence>
<keyword evidence="2" id="KW-0853">WD repeat</keyword>
<keyword evidence="4" id="KW-0802">TPR repeat</keyword>
<name>A0ABQ8FDG8_9FUNG</name>
<dbReference type="Gene3D" id="2.130.10.10">
    <property type="entry name" value="YVTN repeat-like/Quinoprotein amine dehydrogenase"/>
    <property type="match status" value="2"/>
</dbReference>
<protein>
    <recommendedName>
        <fullName evidence="13">WD repeat-containing protein 19</fullName>
    </recommendedName>
</protein>
<evidence type="ECO:0000256" key="7">
    <source>
        <dbReference type="SAM" id="MobiDB-lite"/>
    </source>
</evidence>
<sequence>MKHIFSSRSSESGPILFEWQCSTSKYLASTDASALVIRITDRNGAHIDSIQLDSECIDMKWAKNGDFLAAIQNKGMPLVLWDARGTKTVTLNDTGMKSMGILACSNDGEMIAVTTSKGSLFLLECRSGKKVPVIGKHTKTITGLSWSPLGDLACISADKSFSISNREGDTTFHMGLKGEPNHLQWEEINLKNMPIKHVLSMTINNNSIFIFDPSIPSKPIELPFAAKYGSIVRYRWLKNNQILVGFNTGYLVVVSTDPEQLGKELFQSKNYKDFFGDVAVSPILNVVATCGDNVIKIHDLSNLQDVTSLITLETERGLMNKLQFSDDGQYLTVSTKDGSLYTYLSKLPALGHIWFNRVAYLSSLSDVTVTDYSTTPPTTVTCEIGAEPSCISLGPKHLAVGLGSKVKYYNITPASQRQADGTKAEISYVSSSTPIAPAQLGLSFTNIIWEKEYIAPVANTVLMNESYSAVFLTNGQLHLHPLEADFFSKNGSSTDRQAPQTLVFPEERYAYGKTGEAITITCAAITNEFLVYATSSGMLVHYDLDEILLVNEHQHLTGIKAIYPRPGIGPKLIFVDSDNKAFIMSPLSETPFEIPGYSVETQGVLWEATPYPGRNIFVTWDKTSITTYIYLQETVKGPQCRGLNSSITHLPFGLKPVLLINGVLVCQTPVGKLETLALATHEDLSIGDFLHKYPSENEQGRTLCLMYLIGKLQSIWQLYPTITSRQVWTMLAEAALHSLDISTAKRVYCQMIGNAGMVMNLARIGAIEEQSELQGHVAVIFGDFNAAQQFFLISSNPKEALYLRRDLLEWDQALALANRLWPEEVPVIAREYAAQLEIDGSPAEALAMYEKARATVPGVNTDEELQEHNEMCQIGLTRMSFRTGDISRGMSLLASVTDKQVLVDCANILESIKQYAEAAIILERGGFLEHAAELWIKLKNWTKISQIINKINSPKIFKLYAKAKEAEGEHIEAASAYERAKDYDSVVRVLLENFNDIESAAQLVRKTKSREAAKMMTKAYQNIRDFKSTIEFYVLAGMLNEAFEIAKSHNIVEVFADMVHEEASNEMLGEIAVHFKTKDMSLQAGKFFLHASRYTEALRMFLKCPITTNPDVAWSNRASSANNNQNASGINLAIETVGYAKNDSLTHELIDFLMGEVDGIPKDAKYIFKLYMSLGQFKEAARTAIIIAREEQVLGNYRTAHDLLLDNYQQLTLTKAKVPAELDRMLMLLHSYMLVKTLVRIEDHDKGARMLMRVSNNISKFPSHIVPILTSTVVECHRAGLKKNAFEYAAMLMRPEYRSKVDAKFKRKIEQIVRRPEKDEIEPEPTTPCPYCSNPVAETCLDCDECKSRLPYCIATGFHMTLDDWSVCPCCAFPAIASHFKLLVEKTGQCPMCYMEVDHQSISPVSNPESYLGGKNRTIEEGTGETVESDMSDPSRSYEVPEISEKVTNISNIDRLGSGGMTR</sequence>
<evidence type="ECO:0000256" key="6">
    <source>
        <dbReference type="ARBA" id="ARBA00023273"/>
    </source>
</evidence>
<evidence type="ECO:0000256" key="1">
    <source>
        <dbReference type="ARBA" id="ARBA00004138"/>
    </source>
</evidence>
<dbReference type="EMBL" id="JAFCIX010000227">
    <property type="protein sequence ID" value="KAH6596396.1"/>
    <property type="molecule type" value="Genomic_DNA"/>
</dbReference>
<evidence type="ECO:0000313" key="12">
    <source>
        <dbReference type="Proteomes" id="UP001648503"/>
    </source>
</evidence>
<dbReference type="Pfam" id="PF24762">
    <property type="entry name" value="TPR_IF140-IFT172"/>
    <property type="match status" value="1"/>
</dbReference>
<keyword evidence="6" id="KW-0966">Cell projection</keyword>
<dbReference type="InterPro" id="IPR057855">
    <property type="entry name" value="Beta-prop_WDR19_1st"/>
</dbReference>
<organism evidence="11 12">
    <name type="scientific">Batrachochytrium salamandrivorans</name>
    <dbReference type="NCBI Taxonomy" id="1357716"/>
    <lineage>
        <taxon>Eukaryota</taxon>
        <taxon>Fungi</taxon>
        <taxon>Fungi incertae sedis</taxon>
        <taxon>Chytridiomycota</taxon>
        <taxon>Chytridiomycota incertae sedis</taxon>
        <taxon>Chytridiomycetes</taxon>
        <taxon>Rhizophydiales</taxon>
        <taxon>Rhizophydiales incertae sedis</taxon>
        <taxon>Batrachochytrium</taxon>
    </lineage>
</organism>
<evidence type="ECO:0000259" key="9">
    <source>
        <dbReference type="Pfam" id="PF23389"/>
    </source>
</evidence>
<keyword evidence="5" id="KW-0969">Cilium</keyword>
<comment type="caution">
    <text evidence="11">The sequence shown here is derived from an EMBL/GenBank/DDBJ whole genome shotgun (WGS) entry which is preliminary data.</text>
</comment>
<keyword evidence="3" id="KW-0677">Repeat</keyword>
<proteinExistence type="predicted"/>
<dbReference type="InterPro" id="IPR036322">
    <property type="entry name" value="WD40_repeat_dom_sf"/>
</dbReference>
<feature type="domain" description="WDR19 first beta-propeller" evidence="9">
    <location>
        <begin position="16"/>
        <end position="338"/>
    </location>
</feature>
<dbReference type="PANTHER" id="PTHR14920">
    <property type="entry name" value="OSMOTIC AVOIDANCE ABNORMAL PROTEIN 1/WD REPEAT MEMBRANE PROTEIN"/>
    <property type="match status" value="1"/>
</dbReference>
<keyword evidence="12" id="KW-1185">Reference proteome</keyword>
<dbReference type="InterPro" id="IPR056168">
    <property type="entry name" value="TPR_IF140/IFT172/WDR19"/>
</dbReference>
<dbReference type="Proteomes" id="UP001648503">
    <property type="component" value="Unassembled WGS sequence"/>
</dbReference>
<accession>A0ABQ8FDG8</accession>
<dbReference type="Pfam" id="PF23389">
    <property type="entry name" value="Beta-prop_WDR19_1st"/>
    <property type="match status" value="1"/>
</dbReference>
<feature type="region of interest" description="Disordered" evidence="7">
    <location>
        <begin position="1405"/>
        <end position="1439"/>
    </location>
</feature>
<evidence type="ECO:0000256" key="4">
    <source>
        <dbReference type="ARBA" id="ARBA00022803"/>
    </source>
</evidence>
<dbReference type="InterPro" id="IPR015943">
    <property type="entry name" value="WD40/YVTN_repeat-like_dom_sf"/>
</dbReference>
<evidence type="ECO:0000256" key="2">
    <source>
        <dbReference type="ARBA" id="ARBA00022574"/>
    </source>
</evidence>
<dbReference type="InterPro" id="IPR001680">
    <property type="entry name" value="WD40_rpt"/>
</dbReference>
<evidence type="ECO:0000313" key="11">
    <source>
        <dbReference type="EMBL" id="KAH6596396.1"/>
    </source>
</evidence>